<sequence>MKNLKTVFNFELRGMFQKRSLLVTTAIMCVIVLLITSIPTFMMWFGGEETEEDPSGNGGAGEEFTVVYENDELREALSPVLGEETYPSEAELRDAVQNEEVASGFVVEDYDRYTYITFDSTAFPTEQMVFESQLKELNENRLFDENGIDSQRVREILNQPIEQETVFLGKDSGSGTAIAFGVLITMYMLILLYGANVATSVAREKDSRTMELLITSSNPRTLILGKVGAVGLTGILQVASLIVFGVIGFMLNRGNYPEFLLDMLQGTMTIDVILVYILFSVLGYILYLFIYAALGSLVSKVEDVNSAVTPITFLFILAYLAATFATNAPDNTIVKVTSFIPFISLFTMPIRYMLTSVPITSLLLSSAIMVLTVALFAWLSIHIYKFGALNYGNRLKFKDVIKSFKN</sequence>
<evidence type="ECO:0000256" key="1">
    <source>
        <dbReference type="ARBA" id="ARBA00004141"/>
    </source>
</evidence>
<evidence type="ECO:0000313" key="7">
    <source>
        <dbReference type="EMBL" id="MFD1030213.1"/>
    </source>
</evidence>
<evidence type="ECO:0000256" key="5">
    <source>
        <dbReference type="SAM" id="Phobius"/>
    </source>
</evidence>
<keyword evidence="2 5" id="KW-0812">Transmembrane</keyword>
<feature type="transmembrane region" description="Helical" evidence="5">
    <location>
        <begin position="332"/>
        <end position="350"/>
    </location>
</feature>
<comment type="caution">
    <text evidence="7">The sequence shown here is derived from an EMBL/GenBank/DDBJ whole genome shotgun (WGS) entry which is preliminary data.</text>
</comment>
<protein>
    <submittedName>
        <fullName evidence="7">ABC transporter permease</fullName>
    </submittedName>
</protein>
<evidence type="ECO:0000259" key="6">
    <source>
        <dbReference type="Pfam" id="PF12698"/>
    </source>
</evidence>
<dbReference type="EMBL" id="JBHTKI010000003">
    <property type="protein sequence ID" value="MFD1030213.1"/>
    <property type="molecule type" value="Genomic_DNA"/>
</dbReference>
<dbReference type="Proteomes" id="UP001597109">
    <property type="component" value="Unassembled WGS sequence"/>
</dbReference>
<feature type="transmembrane region" description="Helical" evidence="5">
    <location>
        <begin position="177"/>
        <end position="202"/>
    </location>
</feature>
<keyword evidence="8" id="KW-1185">Reference proteome</keyword>
<comment type="subcellular location">
    <subcellularLocation>
        <location evidence="1">Membrane</location>
        <topology evidence="1">Multi-pass membrane protein</topology>
    </subcellularLocation>
</comment>
<keyword evidence="3 5" id="KW-1133">Transmembrane helix</keyword>
<feature type="transmembrane region" description="Helical" evidence="5">
    <location>
        <begin position="362"/>
        <end position="384"/>
    </location>
</feature>
<feature type="transmembrane region" description="Helical" evidence="5">
    <location>
        <begin position="306"/>
        <end position="326"/>
    </location>
</feature>
<feature type="domain" description="ABC-2 type transporter transmembrane" evidence="6">
    <location>
        <begin position="20"/>
        <end position="381"/>
    </location>
</feature>
<reference evidence="8" key="1">
    <citation type="journal article" date="2019" name="Int. J. Syst. Evol. Microbiol.">
        <title>The Global Catalogue of Microorganisms (GCM) 10K type strain sequencing project: providing services to taxonomists for standard genome sequencing and annotation.</title>
        <authorList>
            <consortium name="The Broad Institute Genomics Platform"/>
            <consortium name="The Broad Institute Genome Sequencing Center for Infectious Disease"/>
            <person name="Wu L."/>
            <person name="Ma J."/>
        </authorList>
    </citation>
    <scope>NUCLEOTIDE SEQUENCE [LARGE SCALE GENOMIC DNA]</scope>
    <source>
        <strain evidence="8">CCUG 56756</strain>
    </source>
</reference>
<dbReference type="Pfam" id="PF12698">
    <property type="entry name" value="ABC2_membrane_3"/>
    <property type="match status" value="1"/>
</dbReference>
<evidence type="ECO:0000256" key="4">
    <source>
        <dbReference type="ARBA" id="ARBA00023136"/>
    </source>
</evidence>
<gene>
    <name evidence="7" type="ORF">ACFQ1X_02015</name>
</gene>
<accession>A0ABW3L8X2</accession>
<feature type="transmembrane region" description="Helical" evidence="5">
    <location>
        <begin position="223"/>
        <end position="252"/>
    </location>
</feature>
<evidence type="ECO:0000256" key="3">
    <source>
        <dbReference type="ARBA" id="ARBA00022989"/>
    </source>
</evidence>
<dbReference type="PANTHER" id="PTHR43471">
    <property type="entry name" value="ABC TRANSPORTER PERMEASE"/>
    <property type="match status" value="1"/>
</dbReference>
<name>A0ABW3L8X2_9BACL</name>
<dbReference type="PANTHER" id="PTHR43471:SF3">
    <property type="entry name" value="ABC TRANSPORTER PERMEASE PROTEIN NATB"/>
    <property type="match status" value="1"/>
</dbReference>
<feature type="transmembrane region" description="Helical" evidence="5">
    <location>
        <begin position="272"/>
        <end position="294"/>
    </location>
</feature>
<evidence type="ECO:0000313" key="8">
    <source>
        <dbReference type="Proteomes" id="UP001597109"/>
    </source>
</evidence>
<dbReference type="InterPro" id="IPR013525">
    <property type="entry name" value="ABC2_TM"/>
</dbReference>
<keyword evidence="4 5" id="KW-0472">Membrane</keyword>
<proteinExistence type="predicted"/>
<organism evidence="7 8">
    <name type="scientific">Metaplanococcus flavidus</name>
    <dbReference type="NCBI Taxonomy" id="569883"/>
    <lineage>
        <taxon>Bacteria</taxon>
        <taxon>Bacillati</taxon>
        <taxon>Bacillota</taxon>
        <taxon>Bacilli</taxon>
        <taxon>Bacillales</taxon>
        <taxon>Caryophanaceae</taxon>
        <taxon>Metaplanococcus</taxon>
    </lineage>
</organism>
<dbReference type="RefSeq" id="WP_144840468.1">
    <property type="nucleotide sequence ID" value="NZ_JBHTKI010000003.1"/>
</dbReference>
<evidence type="ECO:0000256" key="2">
    <source>
        <dbReference type="ARBA" id="ARBA00022692"/>
    </source>
</evidence>
<feature type="transmembrane region" description="Helical" evidence="5">
    <location>
        <begin position="21"/>
        <end position="45"/>
    </location>
</feature>